<dbReference type="AlphaFoldDB" id="A0A2J5HYX5"/>
<evidence type="ECO:0000313" key="3">
    <source>
        <dbReference type="EMBL" id="PLN82556.1"/>
    </source>
</evidence>
<keyword evidence="1" id="KW-1133">Transmembrane helix</keyword>
<keyword evidence="4" id="KW-1185">Reference proteome</keyword>
<name>A0A2J5HYX5_9EURO</name>
<gene>
    <name evidence="3" type="ORF">BDW42DRAFT_192961</name>
</gene>
<feature type="chain" id="PRO_5014379999" description="Mid2 domain-containing protein" evidence="2">
    <location>
        <begin position="22"/>
        <end position="186"/>
    </location>
</feature>
<accession>A0A2J5HYX5</accession>
<proteinExistence type="predicted"/>
<evidence type="ECO:0000313" key="4">
    <source>
        <dbReference type="Proteomes" id="UP000235023"/>
    </source>
</evidence>
<feature type="transmembrane region" description="Helical" evidence="1">
    <location>
        <begin position="102"/>
        <end position="121"/>
    </location>
</feature>
<sequence length="186" mass="19786">MNLNLKSITLTLSLLLTTTNALVLPNPPYALSSKSTLPSSTTNNPAIDITSTFDSTSYTNTPPTTMATAIPIPIEQKHEQSEYDLERMSLPLLKSTLQTCDVVFAVVALVLLVPGLVVVLFRGWNYLKGSSEGDSYEGEGEGLLGGYGKGGNGSVMNQIENGDGNGIVRNEGRTGDGKKMVGFEEV</sequence>
<evidence type="ECO:0000256" key="1">
    <source>
        <dbReference type="SAM" id="Phobius"/>
    </source>
</evidence>
<keyword evidence="1" id="KW-0472">Membrane</keyword>
<keyword evidence="2" id="KW-0732">Signal</keyword>
<protein>
    <recommendedName>
        <fullName evidence="5">Mid2 domain-containing protein</fullName>
    </recommendedName>
</protein>
<organism evidence="3 4">
    <name type="scientific">Aspergillus taichungensis</name>
    <dbReference type="NCBI Taxonomy" id="482145"/>
    <lineage>
        <taxon>Eukaryota</taxon>
        <taxon>Fungi</taxon>
        <taxon>Dikarya</taxon>
        <taxon>Ascomycota</taxon>
        <taxon>Pezizomycotina</taxon>
        <taxon>Eurotiomycetes</taxon>
        <taxon>Eurotiomycetidae</taxon>
        <taxon>Eurotiales</taxon>
        <taxon>Aspergillaceae</taxon>
        <taxon>Aspergillus</taxon>
        <taxon>Aspergillus subgen. Circumdati</taxon>
    </lineage>
</organism>
<keyword evidence="1" id="KW-0812">Transmembrane</keyword>
<dbReference type="EMBL" id="KZ559526">
    <property type="protein sequence ID" value="PLN82556.1"/>
    <property type="molecule type" value="Genomic_DNA"/>
</dbReference>
<evidence type="ECO:0000256" key="2">
    <source>
        <dbReference type="SAM" id="SignalP"/>
    </source>
</evidence>
<dbReference type="OrthoDB" id="10613398at2759"/>
<feature type="signal peptide" evidence="2">
    <location>
        <begin position="1"/>
        <end position="21"/>
    </location>
</feature>
<dbReference type="Proteomes" id="UP000235023">
    <property type="component" value="Unassembled WGS sequence"/>
</dbReference>
<reference evidence="4" key="1">
    <citation type="submission" date="2017-12" db="EMBL/GenBank/DDBJ databases">
        <authorList>
            <consortium name="DOE Joint Genome Institute"/>
            <person name="Mondo S.J."/>
            <person name="Kjaerbolling I."/>
            <person name="Vesth T.C."/>
            <person name="Frisvad J.C."/>
            <person name="Nybo J.L."/>
            <person name="Theobald S."/>
            <person name="Kuo A."/>
            <person name="Bowyer P."/>
            <person name="Matsuda Y."/>
            <person name="Lyhne E.K."/>
            <person name="Kogle M.E."/>
            <person name="Clum A."/>
            <person name="Lipzen A."/>
            <person name="Salamov A."/>
            <person name="Ngan C.Y."/>
            <person name="Daum C."/>
            <person name="Chiniquy J."/>
            <person name="Barry K."/>
            <person name="LaButti K."/>
            <person name="Haridas S."/>
            <person name="Simmons B.A."/>
            <person name="Magnuson J.K."/>
            <person name="Mortensen U.H."/>
            <person name="Larsen T.O."/>
            <person name="Grigoriev I.V."/>
            <person name="Baker S.E."/>
            <person name="Andersen M.R."/>
            <person name="Nordberg H.P."/>
            <person name="Cantor M.N."/>
            <person name="Hua S.X."/>
        </authorList>
    </citation>
    <scope>NUCLEOTIDE SEQUENCE [LARGE SCALE GENOMIC DNA]</scope>
    <source>
        <strain evidence="4">IBT 19404</strain>
    </source>
</reference>
<evidence type="ECO:0008006" key="5">
    <source>
        <dbReference type="Google" id="ProtNLM"/>
    </source>
</evidence>